<reference evidence="1" key="1">
    <citation type="submission" date="2021-03" db="EMBL/GenBank/DDBJ databases">
        <title>Pengzhenrongella sicca gen. nov., sp. nov., a new member of suborder Micrococcineae isolated from High-Arctic tundra soil.</title>
        <authorList>
            <person name="Peng F."/>
        </authorList>
    </citation>
    <scope>NUCLEOTIDE SEQUENCE</scope>
    <source>
        <strain evidence="1">LRZ-2</strain>
    </source>
</reference>
<dbReference type="KEGG" id="psic:J4E96_01190"/>
<gene>
    <name evidence="1" type="ORF">J4E96_01190</name>
</gene>
<accession>A0A8A4ZFB7</accession>
<keyword evidence="2" id="KW-1185">Reference proteome</keyword>
<dbReference type="EMBL" id="CP071868">
    <property type="protein sequence ID" value="QTE29699.1"/>
    <property type="molecule type" value="Genomic_DNA"/>
</dbReference>
<protein>
    <recommendedName>
        <fullName evidence="3">DUF1508 domain-containing protein</fullName>
    </recommendedName>
</protein>
<name>A0A8A4ZFB7_9MICO</name>
<evidence type="ECO:0000313" key="1">
    <source>
        <dbReference type="EMBL" id="QTE29699.1"/>
    </source>
</evidence>
<dbReference type="AlphaFoldDB" id="A0A8A4ZFB7"/>
<dbReference type="Proteomes" id="UP000663937">
    <property type="component" value="Chromosome"/>
</dbReference>
<evidence type="ECO:0008006" key="3">
    <source>
        <dbReference type="Google" id="ProtNLM"/>
    </source>
</evidence>
<sequence length="121" mass="13144">MRLFVPVFKLASDPDGALWWRLLSPAGRGLAQGATPAATEQAARAAIAELIATVDLLSASVCRSEDLRWRWALTLGREPVVWSLGAYDRPDRSEQACRRFALLAPLADVETDRVLVGAGLD</sequence>
<proteinExistence type="predicted"/>
<evidence type="ECO:0000313" key="2">
    <source>
        <dbReference type="Proteomes" id="UP000663937"/>
    </source>
</evidence>
<dbReference type="RefSeq" id="WP_227423993.1">
    <property type="nucleotide sequence ID" value="NZ_CP071868.1"/>
</dbReference>
<dbReference type="Gene3D" id="2.30.29.80">
    <property type="match status" value="1"/>
</dbReference>
<organism evidence="1 2">
    <name type="scientific">Pengzhenrongella sicca</name>
    <dbReference type="NCBI Taxonomy" id="2819238"/>
    <lineage>
        <taxon>Bacteria</taxon>
        <taxon>Bacillati</taxon>
        <taxon>Actinomycetota</taxon>
        <taxon>Actinomycetes</taxon>
        <taxon>Micrococcales</taxon>
        <taxon>Pengzhenrongella</taxon>
    </lineage>
</organism>